<evidence type="ECO:0000313" key="1">
    <source>
        <dbReference type="EMBL" id="CAL1680124.1"/>
    </source>
</evidence>
<sequence>METTTVYPAQPAFQILQFSEFPRNRNRRLPNCIALVTSIIPGLSCRPIGFRRDNDSPIRFSLDATAAVAATAGNPNSLKDRVVIFG</sequence>
<accession>A0AAV2NIZ8</accession>
<protein>
    <submittedName>
        <fullName evidence="1">Uncharacterized protein</fullName>
    </submittedName>
</protein>
<proteinExistence type="predicted"/>
<reference evidence="1" key="1">
    <citation type="submission" date="2024-04" db="EMBL/GenBank/DDBJ databases">
        <authorList>
            <consortium name="Molecular Ecology Group"/>
        </authorList>
    </citation>
    <scope>NUCLEOTIDE SEQUENCE</scope>
</reference>
<dbReference type="Proteomes" id="UP001497644">
    <property type="component" value="Chromosome 2"/>
</dbReference>
<dbReference type="AlphaFoldDB" id="A0AAV2NIZ8"/>
<dbReference type="EMBL" id="OZ034825">
    <property type="protein sequence ID" value="CAL1680124.1"/>
    <property type="molecule type" value="Genomic_DNA"/>
</dbReference>
<name>A0AAV2NIZ8_9HYME</name>
<organism evidence="1 2">
    <name type="scientific">Lasius platythorax</name>
    <dbReference type="NCBI Taxonomy" id="488582"/>
    <lineage>
        <taxon>Eukaryota</taxon>
        <taxon>Metazoa</taxon>
        <taxon>Ecdysozoa</taxon>
        <taxon>Arthropoda</taxon>
        <taxon>Hexapoda</taxon>
        <taxon>Insecta</taxon>
        <taxon>Pterygota</taxon>
        <taxon>Neoptera</taxon>
        <taxon>Endopterygota</taxon>
        <taxon>Hymenoptera</taxon>
        <taxon>Apocrita</taxon>
        <taxon>Aculeata</taxon>
        <taxon>Formicoidea</taxon>
        <taxon>Formicidae</taxon>
        <taxon>Formicinae</taxon>
        <taxon>Lasius</taxon>
        <taxon>Lasius</taxon>
    </lineage>
</organism>
<keyword evidence="2" id="KW-1185">Reference proteome</keyword>
<gene>
    <name evidence="1" type="ORF">LPLAT_LOCUS6205</name>
</gene>
<evidence type="ECO:0000313" key="2">
    <source>
        <dbReference type="Proteomes" id="UP001497644"/>
    </source>
</evidence>